<organism evidence="5 6">
    <name type="scientific">Rahnella sikkimica</name>
    <dbReference type="NCBI Taxonomy" id="1805933"/>
    <lineage>
        <taxon>Bacteria</taxon>
        <taxon>Pseudomonadati</taxon>
        <taxon>Pseudomonadota</taxon>
        <taxon>Gammaproteobacteria</taxon>
        <taxon>Enterobacterales</taxon>
        <taxon>Yersiniaceae</taxon>
        <taxon>Rahnella</taxon>
    </lineage>
</organism>
<evidence type="ECO:0000313" key="6">
    <source>
        <dbReference type="Proteomes" id="UP000239197"/>
    </source>
</evidence>
<dbReference type="GO" id="GO:0004356">
    <property type="term" value="F:glutamine synthetase activity"/>
    <property type="evidence" value="ECO:0007669"/>
    <property type="project" value="InterPro"/>
</dbReference>
<gene>
    <name evidence="5" type="ORF">BV494_18795</name>
</gene>
<reference evidence="6" key="1">
    <citation type="submission" date="2017-01" db="EMBL/GenBank/DDBJ databases">
        <title>Genome sequence of Rouxiella sp. ERMR1:05.</title>
        <authorList>
            <person name="Kumar R."/>
            <person name="Singh D."/>
            <person name="Kumar S."/>
        </authorList>
    </citation>
    <scope>NUCLEOTIDE SEQUENCE [LARGE SCALE GENOMIC DNA]</scope>
    <source>
        <strain evidence="6">ERMR1:05</strain>
    </source>
</reference>
<dbReference type="Gene3D" id="3.30.590.10">
    <property type="entry name" value="Glutamine synthetase/guanido kinase, catalytic domain"/>
    <property type="match status" value="1"/>
</dbReference>
<name>A0A2L1UVA5_9GAMM</name>
<dbReference type="AlphaFoldDB" id="A0A2L1UVA5"/>
<evidence type="ECO:0000256" key="3">
    <source>
        <dbReference type="RuleBase" id="RU000384"/>
    </source>
</evidence>
<protein>
    <submittedName>
        <fullName evidence="5">Glutamine synthetase</fullName>
    </submittedName>
</protein>
<dbReference type="Proteomes" id="UP000239197">
    <property type="component" value="Chromosome"/>
</dbReference>
<dbReference type="SUPFAM" id="SSF55931">
    <property type="entry name" value="Glutamine synthetase/guanido kinase"/>
    <property type="match status" value="1"/>
</dbReference>
<proteinExistence type="inferred from homology"/>
<dbReference type="PANTHER" id="PTHR43785">
    <property type="entry name" value="GAMMA-GLUTAMYLPUTRESCINE SYNTHETASE"/>
    <property type="match status" value="1"/>
</dbReference>
<comment type="similarity">
    <text evidence="2 3">Belongs to the glutamine synthetase family.</text>
</comment>
<dbReference type="OrthoDB" id="9789509at2"/>
<dbReference type="SUPFAM" id="SSF54368">
    <property type="entry name" value="Glutamine synthetase, N-terminal domain"/>
    <property type="match status" value="1"/>
</dbReference>
<dbReference type="InterPro" id="IPR036651">
    <property type="entry name" value="Gln_synt_N_sf"/>
</dbReference>
<dbReference type="KEGG" id="rox:BV494_18795"/>
<evidence type="ECO:0000256" key="1">
    <source>
        <dbReference type="ARBA" id="ARBA00022598"/>
    </source>
</evidence>
<dbReference type="PROSITE" id="PS51987">
    <property type="entry name" value="GS_CATALYTIC"/>
    <property type="match status" value="1"/>
</dbReference>
<feature type="domain" description="GS catalytic" evidence="4">
    <location>
        <begin position="158"/>
        <end position="472"/>
    </location>
</feature>
<evidence type="ECO:0000256" key="2">
    <source>
        <dbReference type="PROSITE-ProRule" id="PRU01331"/>
    </source>
</evidence>
<dbReference type="Pfam" id="PF00120">
    <property type="entry name" value="Gln-synt_C"/>
    <property type="match status" value="1"/>
</dbReference>
<dbReference type="EMBL" id="CP019062">
    <property type="protein sequence ID" value="AVF36837.1"/>
    <property type="molecule type" value="Genomic_DNA"/>
</dbReference>
<evidence type="ECO:0000313" key="5">
    <source>
        <dbReference type="EMBL" id="AVF36837.1"/>
    </source>
</evidence>
<dbReference type="PANTHER" id="PTHR43785:SF12">
    <property type="entry name" value="TYPE-1 GLUTAMINE SYNTHETASE 2"/>
    <property type="match status" value="1"/>
</dbReference>
<dbReference type="InterPro" id="IPR014746">
    <property type="entry name" value="Gln_synth/guanido_kin_cat_dom"/>
</dbReference>
<dbReference type="SMART" id="SM01230">
    <property type="entry name" value="Gln-synt_C"/>
    <property type="match status" value="1"/>
</dbReference>
<sequence length="472" mass="52709">MNPTFKPSLLKYSPALFNAPVVSKLVANESQLTLENTITDNNSAFRQEAERYLLKNPNTKHIDVYLNDINGSFRGKRMNITSLLSLEKGAYFPQSVYSMDKEGKVQSTLNDDLAVNEPDRICFPVAGTLRPCGHNPAENAQILLTMKNDQGNPYAFEPRIILANVLRKFHEHGLYPVIAPEIEFYLEDAQKRNIQNSGCFHLAVPSEHAAFIEELETMAALQNLPLSGIVCEAEAGQFELNLQHSGQVVDICEHVLALRRLTSIVAHKFGFNANFMAKPYSQMSGSGLHFHISLNDEQGNNVFASGDKNLNEMMRLCLAGMLNLMPASMAILAPNVNAFRRLRKNLNEPLFSSWGVNQRSAALRIPCSGEAHRRIEYRLAGSDANPYLAMATILTGMLYGLEKIEDDPVADLTACSPVLPLFQQHALDEFRQCPYLTSALGDAFSQQWIQTKLSELTWFESIVTPEESTFSY</sequence>
<dbReference type="InterPro" id="IPR008146">
    <property type="entry name" value="Gln_synth_cat_dom"/>
</dbReference>
<evidence type="ECO:0000259" key="4">
    <source>
        <dbReference type="PROSITE" id="PS51987"/>
    </source>
</evidence>
<keyword evidence="6" id="KW-1185">Reference proteome</keyword>
<accession>A0A2L1UVA5</accession>
<dbReference type="GO" id="GO:0006542">
    <property type="term" value="P:glutamine biosynthetic process"/>
    <property type="evidence" value="ECO:0007669"/>
    <property type="project" value="InterPro"/>
</dbReference>
<keyword evidence="1" id="KW-0436">Ligase</keyword>
<dbReference type="GO" id="GO:0006598">
    <property type="term" value="P:polyamine catabolic process"/>
    <property type="evidence" value="ECO:0007669"/>
    <property type="project" value="TreeGrafter"/>
</dbReference>